<dbReference type="OrthoDB" id="9812459at2"/>
<dbReference type="Proteomes" id="UP000094472">
    <property type="component" value="Unassembled WGS sequence"/>
</dbReference>
<evidence type="ECO:0000313" key="3">
    <source>
        <dbReference type="Proteomes" id="UP000094472"/>
    </source>
</evidence>
<dbReference type="InterPro" id="IPR019291">
    <property type="entry name" value="Host_attachment_protein"/>
</dbReference>
<dbReference type="AlphaFoldDB" id="A0A1E3VVT5"/>
<name>A0A1E3VVT5_9HYPH</name>
<dbReference type="STRING" id="1774969.AUC69_11025"/>
<evidence type="ECO:0000256" key="1">
    <source>
        <dbReference type="SAM" id="MobiDB-lite"/>
    </source>
</evidence>
<feature type="region of interest" description="Disordered" evidence="1">
    <location>
        <begin position="45"/>
        <end position="67"/>
    </location>
</feature>
<reference evidence="2 3" key="1">
    <citation type="journal article" date="2016" name="Environ. Microbiol.">
        <title>New Methyloceanibacter diversity from North Sea sediments includes methanotroph containing solely the soluble methane monooxygenase.</title>
        <authorList>
            <person name="Vekeman B."/>
            <person name="Kerckhof F.M."/>
            <person name="Cremers G."/>
            <person name="de Vos P."/>
            <person name="Vandamme P."/>
            <person name="Boon N."/>
            <person name="Op den Camp H.J."/>
            <person name="Heylen K."/>
        </authorList>
    </citation>
    <scope>NUCLEOTIDE SEQUENCE [LARGE SCALE GENOMIC DNA]</scope>
    <source>
        <strain evidence="2 3">R-67175</strain>
    </source>
</reference>
<proteinExistence type="predicted"/>
<sequence length="137" mass="15126">MKKAKLWYAIADGGRARFVERDENGFFHTVASFESTDLHARAADLGTERPAKVHDRAGTGRHAVEPRQDLKQQAKQDFVKLVADELAAEHGRGAFDQLMLVAPPGVLTELKQSLAKPIADLVVRDLQKDLTKVPTTI</sequence>
<accession>A0A1E3VVT5</accession>
<keyword evidence="3" id="KW-1185">Reference proteome</keyword>
<evidence type="ECO:0008006" key="4">
    <source>
        <dbReference type="Google" id="ProtNLM"/>
    </source>
</evidence>
<dbReference type="Pfam" id="PF10116">
    <property type="entry name" value="Host_attach"/>
    <property type="match status" value="1"/>
</dbReference>
<gene>
    <name evidence="2" type="ORF">AUC69_11025</name>
</gene>
<evidence type="ECO:0000313" key="2">
    <source>
        <dbReference type="EMBL" id="ODR97635.1"/>
    </source>
</evidence>
<comment type="caution">
    <text evidence="2">The sequence shown here is derived from an EMBL/GenBank/DDBJ whole genome shotgun (WGS) entry which is preliminary data.</text>
</comment>
<dbReference type="RefSeq" id="WP_069441725.1">
    <property type="nucleotide sequence ID" value="NZ_LPWF01000025.1"/>
</dbReference>
<dbReference type="EMBL" id="LPWF01000025">
    <property type="protein sequence ID" value="ODR97635.1"/>
    <property type="molecule type" value="Genomic_DNA"/>
</dbReference>
<protein>
    <recommendedName>
        <fullName evidence="4">Host attachment protein</fullName>
    </recommendedName>
</protein>
<organism evidence="2 3">
    <name type="scientific">Methyloceanibacter superfactus</name>
    <dbReference type="NCBI Taxonomy" id="1774969"/>
    <lineage>
        <taxon>Bacteria</taxon>
        <taxon>Pseudomonadati</taxon>
        <taxon>Pseudomonadota</taxon>
        <taxon>Alphaproteobacteria</taxon>
        <taxon>Hyphomicrobiales</taxon>
        <taxon>Hyphomicrobiaceae</taxon>
        <taxon>Methyloceanibacter</taxon>
    </lineage>
</organism>